<name>A0A5K7ZP95_9BACT</name>
<keyword evidence="5" id="KW-0732">Signal</keyword>
<dbReference type="AlphaFoldDB" id="A0A5K7ZP95"/>
<dbReference type="CDD" id="cd01347">
    <property type="entry name" value="ligand_gated_channel"/>
    <property type="match status" value="1"/>
</dbReference>
<sequence>MMKRWEVFWIVAGLMLWPVCVGSEPTKQLDEDVAVLDTMVVTAGRVEEKKSDVSSNITVVDEEEIKESGAQDLGDLLENEGFMVREYPNSLVSVSIRGFRTETHGNDLASHVLILIDGRRAGTGNLAKILMDNVERVEIVRGPGSVQYGASAMGGVVNVITKKGHGRPSAYAEGTLGSWNYYKTEAGLSGQAHQLDFSFSASTESQNDYDTADGDQYPNTGFDSKERISANAGWTFFLGNRIGVTYIRYDGEGIGSPSYLSQNDADDYVDNAIRTVDLTYDGKTRGGGLLWKLRYFDSKDKYETFDPENYGNKHKYYRDTDQNGAQAQITGEWQSTSLTAGFDWTRYEIDNTYTTGENRYDNPAVLLLAKTGLLDDHLILSLGGRHDWYEVESDDGESKEDTNWSTSFGAVYKFSAQLSVRANYAEAFMMPTADQLYMYTDYSAWGMGIWSGNPDLNAEKSRTVEFGVDYTSTTLTTGLTWFRTRYEDKIDYAYDAAEDITRYENVDDATLSGLEGTVSVDIGVWLDWPFQLAPYASFTYLSEYKDEEEDTDLQYTPEWTASYGLRLAHPESGLTARLNISTVSKQDIDDYEGTGETTLGGYTVADLTASKRLVDWERYGSLTMNAEIRNLFDESYAVVQGYPSPGRSFFVGLKYTY</sequence>
<dbReference type="InterPro" id="IPR000531">
    <property type="entry name" value="Beta-barrel_TonB"/>
</dbReference>
<evidence type="ECO:0000256" key="11">
    <source>
        <dbReference type="RuleBase" id="RU003357"/>
    </source>
</evidence>
<dbReference type="EMBL" id="AP021876">
    <property type="protein sequence ID" value="BBO80680.1"/>
    <property type="molecule type" value="Genomic_DNA"/>
</dbReference>
<dbReference type="KEGG" id="dov:DSCO28_12460"/>
<evidence type="ECO:0000313" key="15">
    <source>
        <dbReference type="Proteomes" id="UP000425960"/>
    </source>
</evidence>
<protein>
    <submittedName>
        <fullName evidence="14">TonB-dependent receptor</fullName>
    </submittedName>
</protein>
<organism evidence="14 15">
    <name type="scientific">Desulfosarcina ovata subsp. sediminis</name>
    <dbReference type="NCBI Taxonomy" id="885957"/>
    <lineage>
        <taxon>Bacteria</taxon>
        <taxon>Pseudomonadati</taxon>
        <taxon>Thermodesulfobacteriota</taxon>
        <taxon>Desulfobacteria</taxon>
        <taxon>Desulfobacterales</taxon>
        <taxon>Desulfosarcinaceae</taxon>
        <taxon>Desulfosarcina</taxon>
    </lineage>
</organism>
<dbReference type="Gene3D" id="2.40.170.20">
    <property type="entry name" value="TonB-dependent receptor, beta-barrel domain"/>
    <property type="match status" value="1"/>
</dbReference>
<evidence type="ECO:0000256" key="2">
    <source>
        <dbReference type="ARBA" id="ARBA00022448"/>
    </source>
</evidence>
<evidence type="ECO:0000259" key="12">
    <source>
        <dbReference type="Pfam" id="PF00593"/>
    </source>
</evidence>
<keyword evidence="2 10" id="KW-0813">Transport</keyword>
<dbReference type="Proteomes" id="UP000425960">
    <property type="component" value="Chromosome"/>
</dbReference>
<evidence type="ECO:0000256" key="8">
    <source>
        <dbReference type="ARBA" id="ARBA00023170"/>
    </source>
</evidence>
<accession>A0A5K7ZP95</accession>
<dbReference type="InterPro" id="IPR036942">
    <property type="entry name" value="Beta-barrel_TonB_sf"/>
</dbReference>
<keyword evidence="4 10" id="KW-0812">Transmembrane</keyword>
<keyword evidence="6 11" id="KW-0798">TonB box</keyword>
<evidence type="ECO:0000256" key="5">
    <source>
        <dbReference type="ARBA" id="ARBA00022729"/>
    </source>
</evidence>
<dbReference type="SUPFAM" id="SSF56935">
    <property type="entry name" value="Porins"/>
    <property type="match status" value="1"/>
</dbReference>
<evidence type="ECO:0000256" key="6">
    <source>
        <dbReference type="ARBA" id="ARBA00023077"/>
    </source>
</evidence>
<dbReference type="Gene3D" id="2.170.130.10">
    <property type="entry name" value="TonB-dependent receptor, plug domain"/>
    <property type="match status" value="1"/>
</dbReference>
<evidence type="ECO:0000256" key="4">
    <source>
        <dbReference type="ARBA" id="ARBA00022692"/>
    </source>
</evidence>
<dbReference type="PANTHER" id="PTHR30069">
    <property type="entry name" value="TONB-DEPENDENT OUTER MEMBRANE RECEPTOR"/>
    <property type="match status" value="1"/>
</dbReference>
<evidence type="ECO:0000259" key="13">
    <source>
        <dbReference type="Pfam" id="PF07715"/>
    </source>
</evidence>
<evidence type="ECO:0000256" key="7">
    <source>
        <dbReference type="ARBA" id="ARBA00023136"/>
    </source>
</evidence>
<evidence type="ECO:0000256" key="10">
    <source>
        <dbReference type="PROSITE-ProRule" id="PRU01360"/>
    </source>
</evidence>
<keyword evidence="7 10" id="KW-0472">Membrane</keyword>
<keyword evidence="3 10" id="KW-1134">Transmembrane beta strand</keyword>
<evidence type="ECO:0000256" key="9">
    <source>
        <dbReference type="ARBA" id="ARBA00023237"/>
    </source>
</evidence>
<keyword evidence="8 14" id="KW-0675">Receptor</keyword>
<dbReference type="GO" id="GO:0044718">
    <property type="term" value="P:siderophore transmembrane transport"/>
    <property type="evidence" value="ECO:0007669"/>
    <property type="project" value="TreeGrafter"/>
</dbReference>
<dbReference type="GO" id="GO:0009279">
    <property type="term" value="C:cell outer membrane"/>
    <property type="evidence" value="ECO:0007669"/>
    <property type="project" value="UniProtKB-SubCell"/>
</dbReference>
<gene>
    <name evidence="14" type="ORF">DSCO28_12460</name>
</gene>
<dbReference type="InterPro" id="IPR037066">
    <property type="entry name" value="Plug_dom_sf"/>
</dbReference>
<dbReference type="PANTHER" id="PTHR30069:SF29">
    <property type="entry name" value="HEMOGLOBIN AND HEMOGLOBIN-HAPTOGLOBIN-BINDING PROTEIN 1-RELATED"/>
    <property type="match status" value="1"/>
</dbReference>
<comment type="similarity">
    <text evidence="10 11">Belongs to the TonB-dependent receptor family.</text>
</comment>
<feature type="domain" description="TonB-dependent receptor-like beta-barrel" evidence="12">
    <location>
        <begin position="219"/>
        <end position="631"/>
    </location>
</feature>
<dbReference type="GO" id="GO:0015344">
    <property type="term" value="F:siderophore uptake transmembrane transporter activity"/>
    <property type="evidence" value="ECO:0007669"/>
    <property type="project" value="TreeGrafter"/>
</dbReference>
<evidence type="ECO:0000256" key="1">
    <source>
        <dbReference type="ARBA" id="ARBA00004571"/>
    </source>
</evidence>
<feature type="domain" description="TonB-dependent receptor plug" evidence="13">
    <location>
        <begin position="50"/>
        <end position="156"/>
    </location>
</feature>
<dbReference type="PROSITE" id="PS52016">
    <property type="entry name" value="TONB_DEPENDENT_REC_3"/>
    <property type="match status" value="1"/>
</dbReference>
<evidence type="ECO:0000256" key="3">
    <source>
        <dbReference type="ARBA" id="ARBA00022452"/>
    </source>
</evidence>
<dbReference type="InterPro" id="IPR012910">
    <property type="entry name" value="Plug_dom"/>
</dbReference>
<proteinExistence type="inferred from homology"/>
<keyword evidence="9 10" id="KW-0998">Cell outer membrane</keyword>
<dbReference type="InterPro" id="IPR039426">
    <property type="entry name" value="TonB-dep_rcpt-like"/>
</dbReference>
<comment type="subcellular location">
    <subcellularLocation>
        <location evidence="1 10">Cell outer membrane</location>
        <topology evidence="1 10">Multi-pass membrane protein</topology>
    </subcellularLocation>
</comment>
<dbReference type="Pfam" id="PF00593">
    <property type="entry name" value="TonB_dep_Rec_b-barrel"/>
    <property type="match status" value="1"/>
</dbReference>
<evidence type="ECO:0000313" key="14">
    <source>
        <dbReference type="EMBL" id="BBO80680.1"/>
    </source>
</evidence>
<reference evidence="14 15" key="1">
    <citation type="submission" date="2019-11" db="EMBL/GenBank/DDBJ databases">
        <title>Comparative genomics of hydrocarbon-degrading Desulfosarcina strains.</title>
        <authorList>
            <person name="Watanabe M."/>
            <person name="Kojima H."/>
            <person name="Fukui M."/>
        </authorList>
    </citation>
    <scope>NUCLEOTIDE SEQUENCE [LARGE SCALE GENOMIC DNA]</scope>
    <source>
        <strain evidence="14 15">28bB2T</strain>
    </source>
</reference>
<dbReference type="Pfam" id="PF07715">
    <property type="entry name" value="Plug"/>
    <property type="match status" value="1"/>
</dbReference>